<keyword evidence="20" id="KW-0175">Coiled coil</keyword>
<dbReference type="InterPro" id="IPR005467">
    <property type="entry name" value="His_kinase_dom"/>
</dbReference>
<keyword evidence="15" id="KW-0902">Two-component regulatory system</keyword>
<evidence type="ECO:0000256" key="9">
    <source>
        <dbReference type="ARBA" id="ARBA00022679"/>
    </source>
</evidence>
<evidence type="ECO:0000256" key="7">
    <source>
        <dbReference type="ARBA" id="ARBA00022490"/>
    </source>
</evidence>
<comment type="catalytic activity">
    <reaction evidence="1">
        <text>ATP + protein L-histidine = ADP + protein N-phospho-L-histidine.</text>
        <dbReference type="EC" id="2.7.13.3"/>
    </reaction>
</comment>
<dbReference type="InterPro" id="IPR003594">
    <property type="entry name" value="HATPase_dom"/>
</dbReference>
<dbReference type="PANTHER" id="PTHR24421">
    <property type="entry name" value="NITRATE/NITRITE SENSOR PROTEIN NARX-RELATED"/>
    <property type="match status" value="1"/>
</dbReference>
<evidence type="ECO:0000313" key="24">
    <source>
        <dbReference type="Proteomes" id="UP000464657"/>
    </source>
</evidence>
<evidence type="ECO:0000256" key="10">
    <source>
        <dbReference type="ARBA" id="ARBA00022723"/>
    </source>
</evidence>
<dbReference type="PROSITE" id="PS50109">
    <property type="entry name" value="HIS_KIN"/>
    <property type="match status" value="1"/>
</dbReference>
<feature type="repeat" description="TPR" evidence="19">
    <location>
        <begin position="249"/>
        <end position="282"/>
    </location>
</feature>
<keyword evidence="11" id="KW-0547">Nucleotide-binding</keyword>
<dbReference type="EMBL" id="CP019288">
    <property type="protein sequence ID" value="QHI35956.1"/>
    <property type="molecule type" value="Genomic_DNA"/>
</dbReference>
<dbReference type="Proteomes" id="UP000464657">
    <property type="component" value="Chromosome"/>
</dbReference>
<dbReference type="InterPro" id="IPR019734">
    <property type="entry name" value="TPR_rpt"/>
</dbReference>
<keyword evidence="19" id="KW-0802">TPR repeat</keyword>
<dbReference type="AlphaFoldDB" id="A0A7L4ZIC7"/>
<evidence type="ECO:0000259" key="22">
    <source>
        <dbReference type="PROSITE" id="PS50109"/>
    </source>
</evidence>
<keyword evidence="9 23" id="KW-0808">Transferase</keyword>
<reference evidence="23 24" key="1">
    <citation type="journal article" date="2013" name="Int. J. Syst. Evol. Microbiol.">
        <title>Kordia antarctica sp. nov., isolated from Antarctic seawater.</title>
        <authorList>
            <person name="Baek K."/>
            <person name="Choi A."/>
            <person name="Kang I."/>
            <person name="Lee K."/>
            <person name="Cho J.C."/>
        </authorList>
    </citation>
    <scope>NUCLEOTIDE SEQUENCE [LARGE SCALE GENOMIC DNA]</scope>
    <source>
        <strain evidence="23 24">IMCC3317</strain>
    </source>
</reference>
<dbReference type="Pfam" id="PF07730">
    <property type="entry name" value="HisKA_3"/>
    <property type="match status" value="1"/>
</dbReference>
<evidence type="ECO:0000256" key="20">
    <source>
        <dbReference type="SAM" id="Coils"/>
    </source>
</evidence>
<dbReference type="Gene3D" id="1.25.40.10">
    <property type="entry name" value="Tetratricopeptide repeat domain"/>
    <property type="match status" value="2"/>
</dbReference>
<feature type="coiled-coil region" evidence="20">
    <location>
        <begin position="464"/>
        <end position="491"/>
    </location>
</feature>
<evidence type="ECO:0000256" key="8">
    <source>
        <dbReference type="ARBA" id="ARBA00022553"/>
    </source>
</evidence>
<dbReference type="SMART" id="SM00028">
    <property type="entry name" value="TPR"/>
    <property type="match status" value="7"/>
</dbReference>
<dbReference type="Pfam" id="PF02518">
    <property type="entry name" value="HATPase_c"/>
    <property type="match status" value="1"/>
</dbReference>
<dbReference type="Pfam" id="PF13424">
    <property type="entry name" value="TPR_12"/>
    <property type="match status" value="2"/>
</dbReference>
<evidence type="ECO:0000256" key="15">
    <source>
        <dbReference type="ARBA" id="ARBA00023012"/>
    </source>
</evidence>
<evidence type="ECO:0000256" key="14">
    <source>
        <dbReference type="ARBA" id="ARBA00023004"/>
    </source>
</evidence>
<dbReference type="RefSeq" id="WP_160128688.1">
    <property type="nucleotide sequence ID" value="NZ_CP019288.1"/>
</dbReference>
<keyword evidence="6" id="KW-0004">4Fe-4S</keyword>
<keyword evidence="16" id="KW-0411">Iron-sulfur</keyword>
<evidence type="ECO:0000256" key="1">
    <source>
        <dbReference type="ARBA" id="ARBA00000085"/>
    </source>
</evidence>
<dbReference type="PROSITE" id="PS50005">
    <property type="entry name" value="TPR"/>
    <property type="match status" value="4"/>
</dbReference>
<name>A0A7L4ZIC7_9FLAO</name>
<evidence type="ECO:0000256" key="11">
    <source>
        <dbReference type="ARBA" id="ARBA00022741"/>
    </source>
</evidence>
<keyword evidence="7" id="KW-0963">Cytoplasm</keyword>
<dbReference type="CDD" id="cd16917">
    <property type="entry name" value="HATPase_UhpB-NarQ-NarX-like"/>
    <property type="match status" value="1"/>
</dbReference>
<dbReference type="GO" id="GO:0005737">
    <property type="term" value="C:cytoplasm"/>
    <property type="evidence" value="ECO:0007669"/>
    <property type="project" value="UniProtKB-SubCell"/>
</dbReference>
<dbReference type="SUPFAM" id="SSF55874">
    <property type="entry name" value="ATPase domain of HSP90 chaperone/DNA topoisomerase II/histidine kinase"/>
    <property type="match status" value="1"/>
</dbReference>
<dbReference type="InterPro" id="IPR036890">
    <property type="entry name" value="HATPase_C_sf"/>
</dbReference>
<protein>
    <recommendedName>
        <fullName evidence="5">Oxygen sensor histidine kinase NreB</fullName>
        <ecNumber evidence="4">2.7.13.3</ecNumber>
    </recommendedName>
    <alternativeName>
        <fullName evidence="18">Nitrogen regulation protein B</fullName>
    </alternativeName>
</protein>
<dbReference type="InterPro" id="IPR050482">
    <property type="entry name" value="Sensor_HK_TwoCompSys"/>
</dbReference>
<dbReference type="KEGG" id="kan:IMCC3317_13040"/>
<dbReference type="GO" id="GO:0005524">
    <property type="term" value="F:ATP binding"/>
    <property type="evidence" value="ECO:0007669"/>
    <property type="project" value="UniProtKB-KW"/>
</dbReference>
<keyword evidence="14" id="KW-0408">Iron</keyword>
<evidence type="ECO:0000256" key="17">
    <source>
        <dbReference type="ARBA" id="ARBA00024827"/>
    </source>
</evidence>
<dbReference type="PRINTS" id="PR00344">
    <property type="entry name" value="BCTRLSENSOR"/>
</dbReference>
<evidence type="ECO:0000256" key="19">
    <source>
        <dbReference type="PROSITE-ProRule" id="PRU00339"/>
    </source>
</evidence>
<accession>A0A7L4ZIC7</accession>
<dbReference type="GO" id="GO:0046983">
    <property type="term" value="F:protein dimerization activity"/>
    <property type="evidence" value="ECO:0007669"/>
    <property type="project" value="InterPro"/>
</dbReference>
<feature type="repeat" description="TPR" evidence="19">
    <location>
        <begin position="211"/>
        <end position="244"/>
    </location>
</feature>
<dbReference type="InterPro" id="IPR004358">
    <property type="entry name" value="Sig_transdc_His_kin-like_C"/>
</dbReference>
<dbReference type="GO" id="GO:0016020">
    <property type="term" value="C:membrane"/>
    <property type="evidence" value="ECO:0007669"/>
    <property type="project" value="InterPro"/>
</dbReference>
<evidence type="ECO:0000256" key="13">
    <source>
        <dbReference type="ARBA" id="ARBA00022840"/>
    </source>
</evidence>
<organism evidence="23 24">
    <name type="scientific">Kordia antarctica</name>
    <dbReference type="NCBI Taxonomy" id="1218801"/>
    <lineage>
        <taxon>Bacteria</taxon>
        <taxon>Pseudomonadati</taxon>
        <taxon>Bacteroidota</taxon>
        <taxon>Flavobacteriia</taxon>
        <taxon>Flavobacteriales</taxon>
        <taxon>Flavobacteriaceae</taxon>
        <taxon>Kordia</taxon>
    </lineage>
</organism>
<dbReference type="SUPFAM" id="SSF48452">
    <property type="entry name" value="TPR-like"/>
    <property type="match status" value="2"/>
</dbReference>
<dbReference type="Gene3D" id="1.20.5.1930">
    <property type="match status" value="1"/>
</dbReference>
<keyword evidence="12 23" id="KW-0418">Kinase</keyword>
<evidence type="ECO:0000256" key="3">
    <source>
        <dbReference type="ARBA" id="ARBA00004496"/>
    </source>
</evidence>
<feature type="domain" description="Histidine kinase" evidence="22">
    <location>
        <begin position="510"/>
        <end position="701"/>
    </location>
</feature>
<evidence type="ECO:0000256" key="6">
    <source>
        <dbReference type="ARBA" id="ARBA00022485"/>
    </source>
</evidence>
<evidence type="ECO:0000256" key="18">
    <source>
        <dbReference type="ARBA" id="ARBA00030800"/>
    </source>
</evidence>
<keyword evidence="13" id="KW-0067">ATP-binding</keyword>
<dbReference type="Gene3D" id="3.30.565.10">
    <property type="entry name" value="Histidine kinase-like ATPase, C-terminal domain"/>
    <property type="match status" value="1"/>
</dbReference>
<dbReference type="GO" id="GO:0000155">
    <property type="term" value="F:phosphorelay sensor kinase activity"/>
    <property type="evidence" value="ECO:0007669"/>
    <property type="project" value="InterPro"/>
</dbReference>
<keyword evidence="10" id="KW-0479">Metal-binding</keyword>
<dbReference type="SMART" id="SM00387">
    <property type="entry name" value="HATPase_c"/>
    <property type="match status" value="1"/>
</dbReference>
<keyword evidence="21" id="KW-0812">Transmembrane</keyword>
<dbReference type="GO" id="GO:0046872">
    <property type="term" value="F:metal ion binding"/>
    <property type="evidence" value="ECO:0007669"/>
    <property type="project" value="UniProtKB-KW"/>
</dbReference>
<evidence type="ECO:0000256" key="2">
    <source>
        <dbReference type="ARBA" id="ARBA00001966"/>
    </source>
</evidence>
<dbReference type="OrthoDB" id="9778366at2"/>
<comment type="cofactor">
    <cofactor evidence="2">
        <name>[4Fe-4S] cluster</name>
        <dbReference type="ChEBI" id="CHEBI:49883"/>
    </cofactor>
</comment>
<dbReference type="InterPro" id="IPR011990">
    <property type="entry name" value="TPR-like_helical_dom_sf"/>
</dbReference>
<dbReference type="GO" id="GO:0051539">
    <property type="term" value="F:4 iron, 4 sulfur cluster binding"/>
    <property type="evidence" value="ECO:0007669"/>
    <property type="project" value="UniProtKB-KW"/>
</dbReference>
<dbReference type="Pfam" id="PF13374">
    <property type="entry name" value="TPR_10"/>
    <property type="match status" value="1"/>
</dbReference>
<sequence length="702" mass="79795">MTLKLVIAKTDYKKMKILLLFFYCFTTFAQQNPIIDNLYISLKKQPKDTNRVNTLNDLAFELYETKTEEALQFATEAKNLSDSLSFTRGYITSLTRIGTIALHEKKITEAEKLYLKALEMETKENFSFGIGRAQNQLNLIYQNKGNYTLALEYGLASLQKFELTDRKGASAIALTNIGHCYKELGEFDKAMEYILKGLDIRKELGDVNGLSDSYMDLGLLYISMKNYPKAINYLLQAEKGFRENTVDLLNLYNNLGVAYFESGNHSLALEYYTKTLALSKKSGLDYEDPDVNNNIGIIHFKKKELNLAKKHYFSSLSVPKKYSTLENRAETYNNLGNTYIEERKLDSALLYYNKASDIAKNINDKLLLLEVLNNLSVGYAKLGVYDKAFKNSNQYAKLRDSLQNTFINAIHIKDNYEENKKIIELLGKDKLIVQSENTRKNNLIYGLLIGSSLLVLLFFALIRGNKQKQKAQQEQIERQKIEKQLKNQAIKSMHKMIEGQEDVRQRIAKDLHDSIGSTLSMLKLHFEIVEEKMEELKTTSYKEYNKATQLLDKACEDVRKISRKMDSGVLGSFGLLAALKDLKQTLESSNRLSVELSIDGFDERLNSTIEITIYRIIQELVSNILKYAKAEIITIQLIQSKKQLQVAVEDDGVGFNVEENQGKGLGIKNIQTRVASLGGTLVIDSTPGKGAYIHIVIPLNET</sequence>
<keyword evidence="21" id="KW-0472">Membrane</keyword>
<evidence type="ECO:0000256" key="5">
    <source>
        <dbReference type="ARBA" id="ARBA00017322"/>
    </source>
</evidence>
<feature type="repeat" description="TPR" evidence="19">
    <location>
        <begin position="329"/>
        <end position="362"/>
    </location>
</feature>
<evidence type="ECO:0000256" key="21">
    <source>
        <dbReference type="SAM" id="Phobius"/>
    </source>
</evidence>
<feature type="transmembrane region" description="Helical" evidence="21">
    <location>
        <begin position="443"/>
        <end position="462"/>
    </location>
</feature>
<evidence type="ECO:0000313" key="23">
    <source>
        <dbReference type="EMBL" id="QHI35956.1"/>
    </source>
</evidence>
<evidence type="ECO:0000256" key="4">
    <source>
        <dbReference type="ARBA" id="ARBA00012438"/>
    </source>
</evidence>
<dbReference type="InterPro" id="IPR011712">
    <property type="entry name" value="Sig_transdc_His_kin_sub3_dim/P"/>
</dbReference>
<comment type="function">
    <text evidence="17">Member of the two-component regulatory system NreB/NreC involved in the control of dissimilatory nitrate/nitrite reduction in response to oxygen. NreB functions as a direct oxygen sensor histidine kinase which is autophosphorylated, in the absence of oxygen, probably at the conserved histidine residue, and transfers its phosphate group probably to a conserved aspartate residue of NreC. NreB/NreC activates the expression of the nitrate (narGHJI) and nitrite (nir) reductase operons, as well as the putative nitrate transporter gene narT.</text>
</comment>
<keyword evidence="21" id="KW-1133">Transmembrane helix</keyword>
<evidence type="ECO:0000256" key="16">
    <source>
        <dbReference type="ARBA" id="ARBA00023014"/>
    </source>
</evidence>
<dbReference type="EC" id="2.7.13.3" evidence="4"/>
<gene>
    <name evidence="23" type="primary">nreB_6</name>
    <name evidence="23" type="ORF">IMCC3317_13040</name>
</gene>
<dbReference type="PANTHER" id="PTHR24421:SF10">
    <property type="entry name" value="NITRATE_NITRITE SENSOR PROTEIN NARQ"/>
    <property type="match status" value="1"/>
</dbReference>
<comment type="subcellular location">
    <subcellularLocation>
        <location evidence="3">Cytoplasm</location>
    </subcellularLocation>
</comment>
<keyword evidence="8" id="KW-0597">Phosphoprotein</keyword>
<evidence type="ECO:0000256" key="12">
    <source>
        <dbReference type="ARBA" id="ARBA00022777"/>
    </source>
</evidence>
<keyword evidence="24" id="KW-1185">Reference proteome</keyword>
<feature type="repeat" description="TPR" evidence="19">
    <location>
        <begin position="171"/>
        <end position="204"/>
    </location>
</feature>
<proteinExistence type="predicted"/>